<evidence type="ECO:0000259" key="1">
    <source>
        <dbReference type="Pfam" id="PF16473"/>
    </source>
</evidence>
<proteinExistence type="predicted"/>
<accession>A0AAE5S269</accession>
<dbReference type="InterPro" id="IPR033390">
    <property type="entry name" value="Rv2179c-like"/>
</dbReference>
<protein>
    <recommendedName>
        <fullName evidence="1">3'-5' exoribonuclease Rv2179c-like domain-containing protein</fullName>
    </recommendedName>
</protein>
<dbReference type="SUPFAM" id="SSF53098">
    <property type="entry name" value="Ribonuclease H-like"/>
    <property type="match status" value="1"/>
</dbReference>
<dbReference type="GO" id="GO:0003676">
    <property type="term" value="F:nucleic acid binding"/>
    <property type="evidence" value="ECO:0007669"/>
    <property type="project" value="InterPro"/>
</dbReference>
<dbReference type="AlphaFoldDB" id="A0AAE5S269"/>
<sequence>MLFDLHQFVQSVEASRVWAKPPSFDLVLLESAYRACAISIPWHYKTPRDCRTLFDLTGATQPDVGTAHNALDDAKSQALGVVNAYRIIKAWKEA</sequence>
<gene>
    <name evidence="2" type="ORF">CPJ18_02350</name>
</gene>
<dbReference type="InterPro" id="IPR036397">
    <property type="entry name" value="RNaseH_sf"/>
</dbReference>
<name>A0AAE5S269_9HYPH</name>
<organism evidence="2 3">
    <name type="scientific">Agrobacterium rosae</name>
    <dbReference type="NCBI Taxonomy" id="1972867"/>
    <lineage>
        <taxon>Bacteria</taxon>
        <taxon>Pseudomonadati</taxon>
        <taxon>Pseudomonadota</taxon>
        <taxon>Alphaproteobacteria</taxon>
        <taxon>Hyphomicrobiales</taxon>
        <taxon>Rhizobiaceae</taxon>
        <taxon>Rhizobium/Agrobacterium group</taxon>
        <taxon>Agrobacterium</taxon>
    </lineage>
</organism>
<comment type="caution">
    <text evidence="2">The sequence shown here is derived from an EMBL/GenBank/DDBJ whole genome shotgun (WGS) entry which is preliminary data.</text>
</comment>
<evidence type="ECO:0000313" key="3">
    <source>
        <dbReference type="Proteomes" id="UP000237447"/>
    </source>
</evidence>
<evidence type="ECO:0000313" key="2">
    <source>
        <dbReference type="EMBL" id="POO54358.1"/>
    </source>
</evidence>
<dbReference type="EMBL" id="NXEJ01000001">
    <property type="protein sequence ID" value="POO54358.1"/>
    <property type="molecule type" value="Genomic_DNA"/>
</dbReference>
<dbReference type="Gene3D" id="3.30.420.10">
    <property type="entry name" value="Ribonuclease H-like superfamily/Ribonuclease H"/>
    <property type="match status" value="1"/>
</dbReference>
<dbReference type="Pfam" id="PF16473">
    <property type="entry name" value="Rv2179c-like"/>
    <property type="match status" value="1"/>
</dbReference>
<dbReference type="InterPro" id="IPR012337">
    <property type="entry name" value="RNaseH-like_sf"/>
</dbReference>
<reference evidence="2 3" key="1">
    <citation type="journal article" date="2018" name="Syst. Appl. Microbiol.">
        <title>Agrobacterium rosae sp. nov., isolated from galls on different agricultural crops.</title>
        <authorList>
            <person name="Kuzmanovic N."/>
            <person name="Pulawska J."/>
            <person name="Smalla K."/>
            <person name="Nesme X."/>
        </authorList>
    </citation>
    <scope>NUCLEOTIDE SEQUENCE [LARGE SCALE GENOMIC DNA]</scope>
    <source>
        <strain evidence="2 3">NCPPB 1650</strain>
    </source>
</reference>
<dbReference type="Proteomes" id="UP000237447">
    <property type="component" value="Unassembled WGS sequence"/>
</dbReference>
<feature type="domain" description="3'-5' exoribonuclease Rv2179c-like" evidence="1">
    <location>
        <begin position="3"/>
        <end position="79"/>
    </location>
</feature>